<dbReference type="Gene3D" id="2.170.190.11">
    <property type="entry name" value="Molybdopterin biosynthesis moea protein, domain 3"/>
    <property type="match status" value="1"/>
</dbReference>
<dbReference type="CDD" id="cd00887">
    <property type="entry name" value="MoeA"/>
    <property type="match status" value="1"/>
</dbReference>
<dbReference type="InterPro" id="IPR036425">
    <property type="entry name" value="MoaB/Mog-like_dom_sf"/>
</dbReference>
<comment type="function">
    <text evidence="1 6">Catalyzes the insertion of molybdate into adenylated molybdopterin with the concomitant release of AMP.</text>
</comment>
<name>A0A5S3NAW9_9FLAO</name>
<dbReference type="UniPathway" id="UPA00344"/>
<sequence>MISVKEAKNIILNSTQNFGIEEIPFIKSVGRVLKEDILADRDFPPFNRVSMDGIAIDFQEFSSRLRSNRPLNFKIEGIQPAGSKQITLKNTENCIEVMTGAVLPNNTNTVIRYEDVTIKNGIATINIDKIKDVQNVHQKGKDEKIGDLLIKKNTKISAAEIGVLATVGKSFVKVAKQPKVMIVSTGDELVGVDEIPLEHQIRRSNVFTLVSLLEKLNIPSETAHITDDKPILKQKIEAYLQEYDVLLFSGAVSKGKFDFLPQVFEELGVEKLFHKIAQRPGKPFWFGSTASLSISEQDVYQNEKGNKNNKKTIVFGFPGNPISTFVNCLAYFYSWYYKSVGVEVEEETAILAEDFVFKPSLTYFLQVKLSYKFGHLVAIPITGNGSGDLASLVNADAFIQLPNDKNEFKSGEVFPVIRYR</sequence>
<dbReference type="RefSeq" id="WP_138534660.1">
    <property type="nucleotide sequence ID" value="NZ_VANR01000001.1"/>
</dbReference>
<dbReference type="GO" id="GO:0006777">
    <property type="term" value="P:Mo-molybdopterin cofactor biosynthetic process"/>
    <property type="evidence" value="ECO:0007669"/>
    <property type="project" value="UniProtKB-UniRule"/>
</dbReference>
<keyword evidence="6" id="KW-0460">Magnesium</keyword>
<dbReference type="Gene3D" id="2.40.340.10">
    <property type="entry name" value="MoeA, C-terminal, domain IV"/>
    <property type="match status" value="1"/>
</dbReference>
<dbReference type="Proteomes" id="UP000307140">
    <property type="component" value="Unassembled WGS sequence"/>
</dbReference>
<comment type="catalytic activity">
    <reaction evidence="5">
        <text>adenylyl-molybdopterin + molybdate = Mo-molybdopterin + AMP + H(+)</text>
        <dbReference type="Rhea" id="RHEA:35047"/>
        <dbReference type="ChEBI" id="CHEBI:15378"/>
        <dbReference type="ChEBI" id="CHEBI:36264"/>
        <dbReference type="ChEBI" id="CHEBI:62727"/>
        <dbReference type="ChEBI" id="CHEBI:71302"/>
        <dbReference type="ChEBI" id="CHEBI:456215"/>
        <dbReference type="EC" id="2.10.1.1"/>
    </reaction>
</comment>
<keyword evidence="6" id="KW-0479">Metal-binding</keyword>
<evidence type="ECO:0000256" key="5">
    <source>
        <dbReference type="ARBA" id="ARBA00047317"/>
    </source>
</evidence>
<protein>
    <recommendedName>
        <fullName evidence="6">Molybdopterin molybdenumtransferase</fullName>
        <ecNumber evidence="6">2.10.1.1</ecNumber>
    </recommendedName>
</protein>
<dbReference type="InterPro" id="IPR005111">
    <property type="entry name" value="MoeA_C_domain_IV"/>
</dbReference>
<dbReference type="Gene3D" id="3.90.105.10">
    <property type="entry name" value="Molybdopterin biosynthesis moea protein, domain 2"/>
    <property type="match status" value="1"/>
</dbReference>
<dbReference type="PANTHER" id="PTHR10192">
    <property type="entry name" value="MOLYBDOPTERIN BIOSYNTHESIS PROTEIN"/>
    <property type="match status" value="1"/>
</dbReference>
<evidence type="ECO:0000256" key="4">
    <source>
        <dbReference type="ARBA" id="ARBA00023150"/>
    </source>
</evidence>
<dbReference type="SMART" id="SM00852">
    <property type="entry name" value="MoCF_biosynth"/>
    <property type="match status" value="1"/>
</dbReference>
<evidence type="ECO:0000313" key="8">
    <source>
        <dbReference type="EMBL" id="TMM32451.1"/>
    </source>
</evidence>
<dbReference type="OrthoDB" id="9804758at2"/>
<dbReference type="EC" id="2.10.1.1" evidence="6"/>
<dbReference type="Gene3D" id="3.40.980.10">
    <property type="entry name" value="MoaB/Mog-like domain"/>
    <property type="match status" value="1"/>
</dbReference>
<dbReference type="Pfam" id="PF03453">
    <property type="entry name" value="MoeA_N"/>
    <property type="match status" value="1"/>
</dbReference>
<keyword evidence="6 8" id="KW-0808">Transferase</keyword>
<dbReference type="InterPro" id="IPR005110">
    <property type="entry name" value="MoeA_linker/N"/>
</dbReference>
<comment type="cofactor">
    <cofactor evidence="6">
        <name>Mg(2+)</name>
        <dbReference type="ChEBI" id="CHEBI:18420"/>
    </cofactor>
</comment>
<dbReference type="EMBL" id="VANR01000001">
    <property type="protein sequence ID" value="TMM32451.1"/>
    <property type="molecule type" value="Genomic_DNA"/>
</dbReference>
<evidence type="ECO:0000256" key="2">
    <source>
        <dbReference type="ARBA" id="ARBA00005046"/>
    </source>
</evidence>
<comment type="similarity">
    <text evidence="3 6">Belongs to the MoeA family.</text>
</comment>
<feature type="domain" description="MoaB/Mog" evidence="7">
    <location>
        <begin position="181"/>
        <end position="338"/>
    </location>
</feature>
<dbReference type="GO" id="GO:0046872">
    <property type="term" value="F:metal ion binding"/>
    <property type="evidence" value="ECO:0007669"/>
    <property type="project" value="UniProtKB-UniRule"/>
</dbReference>
<evidence type="ECO:0000259" key="7">
    <source>
        <dbReference type="SMART" id="SM00852"/>
    </source>
</evidence>
<evidence type="ECO:0000256" key="3">
    <source>
        <dbReference type="ARBA" id="ARBA00010763"/>
    </source>
</evidence>
<dbReference type="GO" id="GO:0061599">
    <property type="term" value="F:molybdopterin molybdotransferase activity"/>
    <property type="evidence" value="ECO:0007669"/>
    <property type="project" value="UniProtKB-UniRule"/>
</dbReference>
<keyword evidence="4 6" id="KW-0501">Molybdenum cofactor biosynthesis</keyword>
<dbReference type="SUPFAM" id="SSF53218">
    <property type="entry name" value="Molybdenum cofactor biosynthesis proteins"/>
    <property type="match status" value="1"/>
</dbReference>
<keyword evidence="9" id="KW-1185">Reference proteome</keyword>
<evidence type="ECO:0000256" key="1">
    <source>
        <dbReference type="ARBA" id="ARBA00002901"/>
    </source>
</evidence>
<dbReference type="InterPro" id="IPR038987">
    <property type="entry name" value="MoeA-like"/>
</dbReference>
<proteinExistence type="inferred from homology"/>
<accession>A0A5S3NAW9</accession>
<reference evidence="8 9" key="1">
    <citation type="submission" date="2019-05" db="EMBL/GenBank/DDBJ databases">
        <title>Polaribacter aestuariivivens sp. nov., isolated from a tidal flat.</title>
        <authorList>
            <person name="Yoon J.-H."/>
        </authorList>
    </citation>
    <scope>NUCLEOTIDE SEQUENCE [LARGE SCALE GENOMIC DNA]</scope>
    <source>
        <strain evidence="8 9">DBTF-3</strain>
    </source>
</reference>
<evidence type="ECO:0000313" key="9">
    <source>
        <dbReference type="Proteomes" id="UP000307140"/>
    </source>
</evidence>
<comment type="pathway">
    <text evidence="2 6">Cofactor biosynthesis; molybdopterin biosynthesis.</text>
</comment>
<dbReference type="SUPFAM" id="SSF63867">
    <property type="entry name" value="MoeA C-terminal domain-like"/>
    <property type="match status" value="1"/>
</dbReference>
<dbReference type="PANTHER" id="PTHR10192:SF5">
    <property type="entry name" value="GEPHYRIN"/>
    <property type="match status" value="1"/>
</dbReference>
<dbReference type="InterPro" id="IPR036688">
    <property type="entry name" value="MoeA_C_domain_IV_sf"/>
</dbReference>
<keyword evidence="6" id="KW-0500">Molybdenum</keyword>
<dbReference type="InterPro" id="IPR036135">
    <property type="entry name" value="MoeA_linker/N_sf"/>
</dbReference>
<dbReference type="SUPFAM" id="SSF63882">
    <property type="entry name" value="MoeA N-terminal region -like"/>
    <property type="match status" value="1"/>
</dbReference>
<dbReference type="InterPro" id="IPR001453">
    <property type="entry name" value="MoaB/Mog_dom"/>
</dbReference>
<comment type="caution">
    <text evidence="8">The sequence shown here is derived from an EMBL/GenBank/DDBJ whole genome shotgun (WGS) entry which is preliminary data.</text>
</comment>
<dbReference type="Pfam" id="PF00994">
    <property type="entry name" value="MoCF_biosynth"/>
    <property type="match status" value="1"/>
</dbReference>
<dbReference type="AlphaFoldDB" id="A0A5S3NAW9"/>
<organism evidence="8 9">
    <name type="scientific">Polaribacter aestuariivivens</name>
    <dbReference type="NCBI Taxonomy" id="2304626"/>
    <lineage>
        <taxon>Bacteria</taxon>
        <taxon>Pseudomonadati</taxon>
        <taxon>Bacteroidota</taxon>
        <taxon>Flavobacteriia</taxon>
        <taxon>Flavobacteriales</taxon>
        <taxon>Flavobacteriaceae</taxon>
    </lineage>
</organism>
<dbReference type="Pfam" id="PF03454">
    <property type="entry name" value="MoeA_C"/>
    <property type="match status" value="1"/>
</dbReference>
<gene>
    <name evidence="8" type="ORF">FDT66_03025</name>
</gene>
<evidence type="ECO:0000256" key="6">
    <source>
        <dbReference type="RuleBase" id="RU365090"/>
    </source>
</evidence>
<dbReference type="GO" id="GO:0005829">
    <property type="term" value="C:cytosol"/>
    <property type="evidence" value="ECO:0007669"/>
    <property type="project" value="TreeGrafter"/>
</dbReference>